<proteinExistence type="predicted"/>
<dbReference type="GO" id="GO:0016874">
    <property type="term" value="F:ligase activity"/>
    <property type="evidence" value="ECO:0007669"/>
    <property type="project" value="UniProtKB-KW"/>
</dbReference>
<dbReference type="EMBL" id="BKCP01003558">
    <property type="protein sequence ID" value="GER29298.1"/>
    <property type="molecule type" value="Genomic_DNA"/>
</dbReference>
<evidence type="ECO:0000313" key="2">
    <source>
        <dbReference type="EMBL" id="GER29298.1"/>
    </source>
</evidence>
<accession>A0A5A7P9Y7</accession>
<evidence type="ECO:0000313" key="3">
    <source>
        <dbReference type="Proteomes" id="UP000325081"/>
    </source>
</evidence>
<protein>
    <submittedName>
        <fullName evidence="2">Ubiquitin-protein ligase 1</fullName>
    </submittedName>
</protein>
<feature type="region of interest" description="Disordered" evidence="1">
    <location>
        <begin position="82"/>
        <end position="104"/>
    </location>
</feature>
<keyword evidence="2" id="KW-0436">Ligase</keyword>
<reference evidence="3" key="1">
    <citation type="journal article" date="2019" name="Curr. Biol.">
        <title>Genome Sequence of Striga asiatica Provides Insight into the Evolution of Plant Parasitism.</title>
        <authorList>
            <person name="Yoshida S."/>
            <person name="Kim S."/>
            <person name="Wafula E.K."/>
            <person name="Tanskanen J."/>
            <person name="Kim Y.M."/>
            <person name="Honaas L."/>
            <person name="Yang Z."/>
            <person name="Spallek T."/>
            <person name="Conn C.E."/>
            <person name="Ichihashi Y."/>
            <person name="Cheong K."/>
            <person name="Cui S."/>
            <person name="Der J.P."/>
            <person name="Gundlach H."/>
            <person name="Jiao Y."/>
            <person name="Hori C."/>
            <person name="Ishida J.K."/>
            <person name="Kasahara H."/>
            <person name="Kiba T."/>
            <person name="Kim M.S."/>
            <person name="Koo N."/>
            <person name="Laohavisit A."/>
            <person name="Lee Y.H."/>
            <person name="Lumba S."/>
            <person name="McCourt P."/>
            <person name="Mortimer J.C."/>
            <person name="Mutuku J.M."/>
            <person name="Nomura T."/>
            <person name="Sasaki-Sekimoto Y."/>
            <person name="Seto Y."/>
            <person name="Wang Y."/>
            <person name="Wakatake T."/>
            <person name="Sakakibara H."/>
            <person name="Demura T."/>
            <person name="Yamaguchi S."/>
            <person name="Yoneyama K."/>
            <person name="Manabe R.I."/>
            <person name="Nelson D.C."/>
            <person name="Schulman A.H."/>
            <person name="Timko M.P."/>
            <person name="dePamphilis C.W."/>
            <person name="Choi D."/>
            <person name="Shirasu K."/>
        </authorList>
    </citation>
    <scope>NUCLEOTIDE SEQUENCE [LARGE SCALE GENOMIC DNA]</scope>
    <source>
        <strain evidence="3">cv. UVA1</strain>
    </source>
</reference>
<dbReference type="Proteomes" id="UP000325081">
    <property type="component" value="Unassembled WGS sequence"/>
</dbReference>
<name>A0A5A7P9Y7_STRAF</name>
<keyword evidence="3" id="KW-1185">Reference proteome</keyword>
<evidence type="ECO:0000256" key="1">
    <source>
        <dbReference type="SAM" id="MobiDB-lite"/>
    </source>
</evidence>
<gene>
    <name evidence="2" type="ORF">STAS_05153</name>
</gene>
<dbReference type="AlphaFoldDB" id="A0A5A7P9Y7"/>
<sequence>MYQILAAQMKRHAAKISGTRRGPQRISNKCLLGHQWRQRANIRAAVAVAEYLLLASAASFWDLYTVRSRIDRWTGISLLEEDSQKASEKKSKTRSDAESEKIDS</sequence>
<organism evidence="2 3">
    <name type="scientific">Striga asiatica</name>
    <name type="common">Asiatic witchweed</name>
    <name type="synonym">Buchnera asiatica</name>
    <dbReference type="NCBI Taxonomy" id="4170"/>
    <lineage>
        <taxon>Eukaryota</taxon>
        <taxon>Viridiplantae</taxon>
        <taxon>Streptophyta</taxon>
        <taxon>Embryophyta</taxon>
        <taxon>Tracheophyta</taxon>
        <taxon>Spermatophyta</taxon>
        <taxon>Magnoliopsida</taxon>
        <taxon>eudicotyledons</taxon>
        <taxon>Gunneridae</taxon>
        <taxon>Pentapetalae</taxon>
        <taxon>asterids</taxon>
        <taxon>lamiids</taxon>
        <taxon>Lamiales</taxon>
        <taxon>Orobanchaceae</taxon>
        <taxon>Buchnereae</taxon>
        <taxon>Striga</taxon>
    </lineage>
</organism>
<comment type="caution">
    <text evidence="2">The sequence shown here is derived from an EMBL/GenBank/DDBJ whole genome shotgun (WGS) entry which is preliminary data.</text>
</comment>